<dbReference type="PANTHER" id="PTHR36540:SF1">
    <property type="entry name" value="PYRIMIDINE_PURINE NUCLEOSIDE PHOSPHORYLASE"/>
    <property type="match status" value="1"/>
</dbReference>
<evidence type="ECO:0000256" key="3">
    <source>
        <dbReference type="HAMAP-Rule" id="MF_01537"/>
    </source>
</evidence>
<dbReference type="Gene3D" id="2.60.120.10">
    <property type="entry name" value="Jelly Rolls"/>
    <property type="match status" value="1"/>
</dbReference>
<comment type="catalytic activity">
    <reaction evidence="3">
        <text>cytidine + phosphate = cytosine + alpha-D-ribose 1-phosphate</text>
        <dbReference type="Rhea" id="RHEA:52540"/>
        <dbReference type="ChEBI" id="CHEBI:16040"/>
        <dbReference type="ChEBI" id="CHEBI:17562"/>
        <dbReference type="ChEBI" id="CHEBI:43474"/>
        <dbReference type="ChEBI" id="CHEBI:57720"/>
        <dbReference type="EC" id="2.4.2.2"/>
    </reaction>
</comment>
<organism evidence="4 5">
    <name type="scientific">Sulfuricella denitrificans (strain DSM 22764 / NBRC 105220 / skB26)</name>
    <dbReference type="NCBI Taxonomy" id="1163617"/>
    <lineage>
        <taxon>Bacteria</taxon>
        <taxon>Pseudomonadati</taxon>
        <taxon>Pseudomonadota</taxon>
        <taxon>Betaproteobacteria</taxon>
        <taxon>Nitrosomonadales</taxon>
        <taxon>Sulfuricellaceae</taxon>
        <taxon>Sulfuricella</taxon>
    </lineage>
</organism>
<dbReference type="InterPro" id="IPR011051">
    <property type="entry name" value="RmlC_Cupin_sf"/>
</dbReference>
<evidence type="ECO:0000256" key="1">
    <source>
        <dbReference type="ARBA" id="ARBA00022676"/>
    </source>
</evidence>
<protein>
    <recommendedName>
        <fullName evidence="3">Pyrimidine/purine nucleoside phosphorylase</fullName>
        <ecNumber evidence="3">2.4.2.1</ecNumber>
        <ecNumber evidence="3">2.4.2.2</ecNumber>
    </recommendedName>
    <alternativeName>
        <fullName evidence="3">Adenosine phosphorylase</fullName>
    </alternativeName>
    <alternativeName>
        <fullName evidence="3">Cytidine phosphorylase</fullName>
    </alternativeName>
    <alternativeName>
        <fullName evidence="3">Guanosine phosphorylase</fullName>
    </alternativeName>
    <alternativeName>
        <fullName evidence="3">Inosine phosphorylase</fullName>
    </alternativeName>
    <alternativeName>
        <fullName evidence="3">Thymidine phosphorylase</fullName>
    </alternativeName>
    <alternativeName>
        <fullName evidence="3">Uridine phosphorylase</fullName>
    </alternativeName>
    <alternativeName>
        <fullName evidence="3">Xanthosine phosphorylase</fullName>
    </alternativeName>
</protein>
<comment type="catalytic activity">
    <reaction evidence="3">
        <text>adenosine + phosphate = alpha-D-ribose 1-phosphate + adenine</text>
        <dbReference type="Rhea" id="RHEA:27642"/>
        <dbReference type="ChEBI" id="CHEBI:16335"/>
        <dbReference type="ChEBI" id="CHEBI:16708"/>
        <dbReference type="ChEBI" id="CHEBI:43474"/>
        <dbReference type="ChEBI" id="CHEBI:57720"/>
        <dbReference type="EC" id="2.4.2.1"/>
    </reaction>
</comment>
<dbReference type="InterPro" id="IPR009664">
    <property type="entry name" value="Ppnp"/>
</dbReference>
<dbReference type="PANTHER" id="PTHR36540">
    <property type="entry name" value="PYRIMIDINE/PURINE NUCLEOSIDE PHOSPHORYLASE"/>
    <property type="match status" value="1"/>
</dbReference>
<keyword evidence="1 3" id="KW-0328">Glycosyltransferase</keyword>
<dbReference type="KEGG" id="sdr:SCD_n02187"/>
<comment type="catalytic activity">
    <reaction evidence="3">
        <text>uridine + phosphate = alpha-D-ribose 1-phosphate + uracil</text>
        <dbReference type="Rhea" id="RHEA:24388"/>
        <dbReference type="ChEBI" id="CHEBI:16704"/>
        <dbReference type="ChEBI" id="CHEBI:17568"/>
        <dbReference type="ChEBI" id="CHEBI:43474"/>
        <dbReference type="ChEBI" id="CHEBI:57720"/>
        <dbReference type="EC" id="2.4.2.2"/>
    </reaction>
</comment>
<keyword evidence="2 3" id="KW-0808">Transferase</keyword>
<dbReference type="GO" id="GO:0004731">
    <property type="term" value="F:purine-nucleoside phosphorylase activity"/>
    <property type="evidence" value="ECO:0007669"/>
    <property type="project" value="UniProtKB-UniRule"/>
</dbReference>
<sequence>MTQFDNVSVVKKANVYFDGKCISHTVMFPDGSKKTVGVIFPSNLTFNTGLPELMEINAGVCKVKLAGEKDWKTYKAGESFSVPGNTSFDIETVELLDYVCHFITESTCCAG</sequence>
<comment type="similarity">
    <text evidence="3">Belongs to the nucleoside phosphorylase PpnP family.</text>
</comment>
<comment type="catalytic activity">
    <reaction evidence="3">
        <text>a purine D-ribonucleoside + phosphate = a purine nucleobase + alpha-D-ribose 1-phosphate</text>
        <dbReference type="Rhea" id="RHEA:19805"/>
        <dbReference type="ChEBI" id="CHEBI:26386"/>
        <dbReference type="ChEBI" id="CHEBI:43474"/>
        <dbReference type="ChEBI" id="CHEBI:57720"/>
        <dbReference type="ChEBI" id="CHEBI:142355"/>
        <dbReference type="EC" id="2.4.2.1"/>
    </reaction>
</comment>
<accession>S6AID9</accession>
<dbReference type="HAMAP" id="MF_01537">
    <property type="entry name" value="Nucleos_phosphorylase_PpnP"/>
    <property type="match status" value="1"/>
</dbReference>
<dbReference type="EC" id="2.4.2.2" evidence="3"/>
<comment type="catalytic activity">
    <reaction evidence="3">
        <text>inosine + phosphate = alpha-D-ribose 1-phosphate + hypoxanthine</text>
        <dbReference type="Rhea" id="RHEA:27646"/>
        <dbReference type="ChEBI" id="CHEBI:17368"/>
        <dbReference type="ChEBI" id="CHEBI:17596"/>
        <dbReference type="ChEBI" id="CHEBI:43474"/>
        <dbReference type="ChEBI" id="CHEBI:57720"/>
        <dbReference type="EC" id="2.4.2.1"/>
    </reaction>
</comment>
<dbReference type="STRING" id="1163617.SCD_n02187"/>
<dbReference type="GO" id="GO:0005829">
    <property type="term" value="C:cytosol"/>
    <property type="evidence" value="ECO:0007669"/>
    <property type="project" value="TreeGrafter"/>
</dbReference>
<dbReference type="eggNOG" id="COG3123">
    <property type="taxonomic scope" value="Bacteria"/>
</dbReference>
<dbReference type="Pfam" id="PF06865">
    <property type="entry name" value="Ppnp"/>
    <property type="match status" value="1"/>
</dbReference>
<name>S6AID9_SULDS</name>
<dbReference type="GO" id="GO:0009032">
    <property type="term" value="F:thymidine phosphorylase activity"/>
    <property type="evidence" value="ECO:0007669"/>
    <property type="project" value="RHEA"/>
</dbReference>
<keyword evidence="5" id="KW-1185">Reference proteome</keyword>
<dbReference type="Proteomes" id="UP000015559">
    <property type="component" value="Chromosome"/>
</dbReference>
<dbReference type="CDD" id="cd20296">
    <property type="entry name" value="cupin_PpnP-like"/>
    <property type="match status" value="1"/>
</dbReference>
<dbReference type="GO" id="GO:0047975">
    <property type="term" value="F:guanosine phosphorylase activity"/>
    <property type="evidence" value="ECO:0007669"/>
    <property type="project" value="RHEA"/>
</dbReference>
<dbReference type="SUPFAM" id="SSF51182">
    <property type="entry name" value="RmlC-like cupins"/>
    <property type="match status" value="1"/>
</dbReference>
<evidence type="ECO:0000313" key="5">
    <source>
        <dbReference type="Proteomes" id="UP000015559"/>
    </source>
</evidence>
<evidence type="ECO:0000256" key="2">
    <source>
        <dbReference type="ARBA" id="ARBA00022679"/>
    </source>
</evidence>
<comment type="catalytic activity">
    <reaction evidence="3">
        <text>thymidine + phosphate = 2-deoxy-alpha-D-ribose 1-phosphate + thymine</text>
        <dbReference type="Rhea" id="RHEA:16037"/>
        <dbReference type="ChEBI" id="CHEBI:17748"/>
        <dbReference type="ChEBI" id="CHEBI:17821"/>
        <dbReference type="ChEBI" id="CHEBI:43474"/>
        <dbReference type="ChEBI" id="CHEBI:57259"/>
        <dbReference type="EC" id="2.4.2.2"/>
    </reaction>
</comment>
<comment type="catalytic activity">
    <reaction evidence="3">
        <text>xanthosine + phosphate = alpha-D-ribose 1-phosphate + xanthine</text>
        <dbReference type="Rhea" id="RHEA:27638"/>
        <dbReference type="ChEBI" id="CHEBI:17712"/>
        <dbReference type="ChEBI" id="CHEBI:18107"/>
        <dbReference type="ChEBI" id="CHEBI:43474"/>
        <dbReference type="ChEBI" id="CHEBI:57720"/>
        <dbReference type="EC" id="2.4.2.1"/>
    </reaction>
</comment>
<dbReference type="OrthoDB" id="9793848at2"/>
<dbReference type="AlphaFoldDB" id="S6AID9"/>
<dbReference type="EC" id="2.4.2.1" evidence="3"/>
<dbReference type="HOGENOM" id="CLU_157874_1_0_4"/>
<dbReference type="RefSeq" id="WP_009205193.1">
    <property type="nucleotide sequence ID" value="NC_022357.1"/>
</dbReference>
<dbReference type="GO" id="GO:0004850">
    <property type="term" value="F:uridine phosphorylase activity"/>
    <property type="evidence" value="ECO:0007669"/>
    <property type="project" value="RHEA"/>
</dbReference>
<gene>
    <name evidence="3" type="primary">ppnP</name>
    <name evidence="4" type="ORF">SCD_n02187</name>
</gene>
<comment type="catalytic activity">
    <reaction evidence="3">
        <text>guanosine + phosphate = alpha-D-ribose 1-phosphate + guanine</text>
        <dbReference type="Rhea" id="RHEA:13233"/>
        <dbReference type="ChEBI" id="CHEBI:16235"/>
        <dbReference type="ChEBI" id="CHEBI:16750"/>
        <dbReference type="ChEBI" id="CHEBI:43474"/>
        <dbReference type="ChEBI" id="CHEBI:57720"/>
        <dbReference type="EC" id="2.4.2.1"/>
    </reaction>
</comment>
<comment type="function">
    <text evidence="3">Catalyzes the phosphorolysis of diverse nucleosides, yielding D-ribose 1-phosphate and the respective free bases. Can use uridine, adenosine, guanosine, cytidine, thymidine, inosine and xanthosine as substrates. Also catalyzes the reverse reactions.</text>
</comment>
<dbReference type="InterPro" id="IPR014710">
    <property type="entry name" value="RmlC-like_jellyroll"/>
</dbReference>
<proteinExistence type="inferred from homology"/>
<evidence type="ECO:0000313" key="4">
    <source>
        <dbReference type="EMBL" id="BAN35996.1"/>
    </source>
</evidence>
<reference evidence="4 5" key="1">
    <citation type="journal article" date="2012" name="Appl. Environ. Microbiol.">
        <title>Draft genome sequence of a psychrotolerant sulfur-oxidizing bacterium, Sulfuricella denitrificans skB26, and proteomic insights into cold adaptation.</title>
        <authorList>
            <person name="Watanabe T."/>
            <person name="Kojima H."/>
            <person name="Fukui M."/>
        </authorList>
    </citation>
    <scope>NUCLEOTIDE SEQUENCE [LARGE SCALE GENOMIC DNA]</scope>
    <source>
        <strain evidence="5">skB26</strain>
    </source>
</reference>
<dbReference type="EMBL" id="AP013066">
    <property type="protein sequence ID" value="BAN35996.1"/>
    <property type="molecule type" value="Genomic_DNA"/>
</dbReference>